<dbReference type="PANTHER" id="PTHR12346">
    <property type="entry name" value="SIN3B-RELATED"/>
    <property type="match status" value="1"/>
</dbReference>
<dbReference type="Pfam" id="PF16879">
    <property type="entry name" value="Sin3a_C"/>
    <property type="match status" value="1"/>
</dbReference>
<keyword evidence="3 4" id="KW-0539">Nucleus</keyword>
<dbReference type="Gene3D" id="1.20.1160.11">
    <property type="entry name" value="Paired amphipathic helix"/>
    <property type="match status" value="3"/>
</dbReference>
<evidence type="ECO:0000313" key="8">
    <source>
        <dbReference type="Proteomes" id="UP001497453"/>
    </source>
</evidence>
<dbReference type="PANTHER" id="PTHR12346:SF0">
    <property type="entry name" value="SIN3A, ISOFORM G"/>
    <property type="match status" value="1"/>
</dbReference>
<feature type="region of interest" description="Disordered" evidence="5">
    <location>
        <begin position="274"/>
        <end position="369"/>
    </location>
</feature>
<feature type="domain" description="Histone deacetylase interacting" evidence="6">
    <location>
        <begin position="459"/>
        <end position="559"/>
    </location>
</feature>
<accession>A0ABP1DNM7</accession>
<dbReference type="Proteomes" id="UP001497453">
    <property type="component" value="Chromosome 5"/>
</dbReference>
<evidence type="ECO:0000256" key="4">
    <source>
        <dbReference type="PROSITE-ProRule" id="PRU00810"/>
    </source>
</evidence>
<feature type="compositionally biased region" description="Polar residues" evidence="5">
    <location>
        <begin position="287"/>
        <end position="296"/>
    </location>
</feature>
<feature type="compositionally biased region" description="Basic and acidic residues" evidence="5">
    <location>
        <begin position="274"/>
        <end position="286"/>
    </location>
</feature>
<keyword evidence="8" id="KW-1185">Reference proteome</keyword>
<reference evidence="8" key="1">
    <citation type="submission" date="2024-04" db="EMBL/GenBank/DDBJ databases">
        <authorList>
            <person name="Shaw F."/>
            <person name="Minotto A."/>
        </authorList>
    </citation>
    <scope>NUCLEOTIDE SEQUENCE [LARGE SCALE GENOMIC DNA]</scope>
</reference>
<dbReference type="EMBL" id="OZ037948">
    <property type="protein sequence ID" value="CAL1708554.1"/>
    <property type="molecule type" value="Genomic_DNA"/>
</dbReference>
<feature type="compositionally biased region" description="Polar residues" evidence="5">
    <location>
        <begin position="10"/>
        <end position="20"/>
    </location>
</feature>
<feature type="compositionally biased region" description="Acidic residues" evidence="5">
    <location>
        <begin position="759"/>
        <end position="771"/>
    </location>
</feature>
<sequence>MSNEDDALRISQNLNDNAVTEQELPPLATDDPPPPPADVKMSADEPPMEHSPSGLDGPQDRQLNVTDALTYLDSVKVQFQDRPDVYNHFLDIMKDFKGQKIDTPGVIERVSNLFHGHPRLIQGFNTFLPPGYRIECTNDALNPNFITVTTPSGTTTQATDGRFHLGHLEPELTHQQIPTPGPIQPSDVELAPALSYLQSVKACFADDPDRYHRFLALLSPGRSPAYISDEQTVHIVAEIFKDHPDLMEGFYQFLPNERIQHQAAAKLDEILNRTKSEGKVSRKKGESSTATPTSVPQKRKRKAPEKEKEPVAKAGPSKPLKRTKQQHGEAPSPALSQRHAAVSPRRSHAHQVVQHPAPPPPPASPYDRYDSQFFDRVKRALDHRETYNEFLKVVNLFTQDIIDTAQLVRESRKFLGDGELLAQFKDILGFDERRERFAGTEDVWTRPMGVLDRPNRQRLCNQDGSYRKLPPNESLVLCSGRDDMCRSVLNDEWISQPNFTSEDSGFIAHKKNVHEEALHRSEEERHEYDFHIEAISKTILLLDPLNTKILQLSPEERLNYKKPHHLSSAKSIHQRVIKKVYGREAGMEVWQALQDVPVTAVPIVLARLKQKLEEWKRAQREWNKVWREVDARNYYKSLDHQGITFKAADKKAITTKAFMNQIETARDEQMAKRAALIDPMFARTRPRHQLEYVIDDMPVLQDALKLTCSFLDRTQGQISLTDRRRIESFLRSFVPLFFMIDPIAFNASFVPKHESIESEASEGDSVMDDTEVTSNSSARGGRSKKGGIGSAGDLRKKLLKSEQAKSSRRTRAQSAASPASSRPPSPPTDSTHADREELIPLNGEARSGPTSPVEQRPTRKGTFYTNTQFYVLLRLLEILYNRLHLFKSIATQLANAPPGPSPVAEGVGLLIDLAKLNDKAKSAAHFYDFFLESCEKLFDNEIEQAVFEEQTRHMFGVKHGYKAFTIDKLIGALIKQVQMVLSDARSQELFDLLRRERDIPALTSQDLINARKNTEKVLGPDENLFRIDWLPELKTVTMQLIGKDDSSFDDSEVLTGRWQAYIDSYVSPEPTVGVPSSAARRKPFLRRTVTPTLDGGEPMVVAHSDLALRVCVRTYRLFYVSNTEEFLFRLSSREERQRAKDALESRNIRRQAWLDKLTPPPETKEESEPSAALAEKS</sequence>
<dbReference type="Pfam" id="PF02671">
    <property type="entry name" value="PAH"/>
    <property type="match status" value="3"/>
</dbReference>
<dbReference type="SUPFAM" id="SSF47762">
    <property type="entry name" value="PAH2 domain"/>
    <property type="match status" value="3"/>
</dbReference>
<evidence type="ECO:0000256" key="1">
    <source>
        <dbReference type="ARBA" id="ARBA00004123"/>
    </source>
</evidence>
<comment type="subcellular location">
    <subcellularLocation>
        <location evidence="1 4">Nucleus</location>
    </subcellularLocation>
</comment>
<dbReference type="Pfam" id="PF08295">
    <property type="entry name" value="Sin3_corepress"/>
    <property type="match status" value="1"/>
</dbReference>
<dbReference type="PROSITE" id="PS51477">
    <property type="entry name" value="PAH"/>
    <property type="match status" value="2"/>
</dbReference>
<evidence type="ECO:0000256" key="2">
    <source>
        <dbReference type="ARBA" id="ARBA00022491"/>
    </source>
</evidence>
<evidence type="ECO:0000313" key="7">
    <source>
        <dbReference type="EMBL" id="CAL1708554.1"/>
    </source>
</evidence>
<proteinExistence type="predicted"/>
<dbReference type="InterPro" id="IPR003822">
    <property type="entry name" value="PAH"/>
</dbReference>
<evidence type="ECO:0000256" key="5">
    <source>
        <dbReference type="SAM" id="MobiDB-lite"/>
    </source>
</evidence>
<dbReference type="InterPro" id="IPR013194">
    <property type="entry name" value="HDAC_interact_dom"/>
</dbReference>
<keyword evidence="2" id="KW-0678">Repressor</keyword>
<organism evidence="7 8">
    <name type="scientific">Somion occarium</name>
    <dbReference type="NCBI Taxonomy" id="3059160"/>
    <lineage>
        <taxon>Eukaryota</taxon>
        <taxon>Fungi</taxon>
        <taxon>Dikarya</taxon>
        <taxon>Basidiomycota</taxon>
        <taxon>Agaricomycotina</taxon>
        <taxon>Agaricomycetes</taxon>
        <taxon>Polyporales</taxon>
        <taxon>Cerrenaceae</taxon>
        <taxon>Somion</taxon>
    </lineage>
</organism>
<evidence type="ECO:0000256" key="3">
    <source>
        <dbReference type="ARBA" id="ARBA00023242"/>
    </source>
</evidence>
<gene>
    <name evidence="7" type="ORF">GFSPODELE1_LOCUS6905</name>
</gene>
<dbReference type="InterPro" id="IPR039774">
    <property type="entry name" value="Sin3-like"/>
</dbReference>
<protein>
    <recommendedName>
        <fullName evidence="6">Histone deacetylase interacting domain-containing protein</fullName>
    </recommendedName>
</protein>
<feature type="region of interest" description="Disordered" evidence="5">
    <location>
        <begin position="759"/>
        <end position="834"/>
    </location>
</feature>
<feature type="compositionally biased region" description="Basic and acidic residues" evidence="5">
    <location>
        <begin position="793"/>
        <end position="805"/>
    </location>
</feature>
<name>A0ABP1DNM7_9APHY</name>
<evidence type="ECO:0000259" key="6">
    <source>
        <dbReference type="SMART" id="SM00761"/>
    </source>
</evidence>
<feature type="region of interest" description="Disordered" evidence="5">
    <location>
        <begin position="1"/>
        <end position="61"/>
    </location>
</feature>
<dbReference type="SMART" id="SM00761">
    <property type="entry name" value="HDAC_interact"/>
    <property type="match status" value="1"/>
</dbReference>
<dbReference type="InterPro" id="IPR036600">
    <property type="entry name" value="PAH_sf"/>
</dbReference>
<feature type="region of interest" description="Disordered" evidence="5">
    <location>
        <begin position="1151"/>
        <end position="1177"/>
    </location>
</feature>
<feature type="region of interest" description="Disordered" evidence="5">
    <location>
        <begin position="840"/>
        <end position="859"/>
    </location>
</feature>
<dbReference type="InterPro" id="IPR031693">
    <property type="entry name" value="Sin3_C"/>
</dbReference>